<sequence>MFKKIILLICLGAIGAQAQQTSYDSYGRLMTDYEQVQRDREAGVLQRGGYDPHAAAVGAAQRQARAGNAPTIGNSNTPNQNGISDRSIYRCKNQGRDVYVDEDGKRKFSQCQLIRRGKAEEEFVAQQAPTQADPSRADAQTHLVPSAYASTQAPAEEAAFSQAEVHIPTINAQGSGNLPCSGAILYKGSTYIFSEHEPCPIPADVFNQRRPIEAEPNYYLE</sequence>
<feature type="region of interest" description="Disordered" evidence="1">
    <location>
        <begin position="66"/>
        <end position="85"/>
    </location>
</feature>
<feature type="signal peptide" evidence="2">
    <location>
        <begin position="1"/>
        <end position="18"/>
    </location>
</feature>
<evidence type="ECO:0000256" key="2">
    <source>
        <dbReference type="SAM" id="SignalP"/>
    </source>
</evidence>
<dbReference type="Proteomes" id="UP000254575">
    <property type="component" value="Unassembled WGS sequence"/>
</dbReference>
<dbReference type="RefSeq" id="WP_115218283.1">
    <property type="nucleotide sequence ID" value="NZ_UHIA01000004.1"/>
</dbReference>
<feature type="chain" id="PRO_5016573990" evidence="2">
    <location>
        <begin position="19"/>
        <end position="221"/>
    </location>
</feature>
<organism evidence="3 4">
    <name type="scientific">Suttonella indologenes</name>
    <dbReference type="NCBI Taxonomy" id="13276"/>
    <lineage>
        <taxon>Bacteria</taxon>
        <taxon>Pseudomonadati</taxon>
        <taxon>Pseudomonadota</taxon>
        <taxon>Gammaproteobacteria</taxon>
        <taxon>Cardiobacteriales</taxon>
        <taxon>Cardiobacteriaceae</taxon>
        <taxon>Suttonella</taxon>
    </lineage>
</organism>
<keyword evidence="4" id="KW-1185">Reference proteome</keyword>
<gene>
    <name evidence="3" type="ORF">NCTC10717_01020</name>
</gene>
<evidence type="ECO:0000256" key="1">
    <source>
        <dbReference type="SAM" id="MobiDB-lite"/>
    </source>
</evidence>
<dbReference type="OrthoDB" id="7069020at2"/>
<proteinExistence type="predicted"/>
<protein>
    <submittedName>
        <fullName evidence="3">Uncharacterized protein</fullName>
    </submittedName>
</protein>
<accession>A0A380MV49</accession>
<feature type="compositionally biased region" description="Polar residues" evidence="1">
    <location>
        <begin position="71"/>
        <end position="84"/>
    </location>
</feature>
<name>A0A380MV49_9GAMM</name>
<keyword evidence="2" id="KW-0732">Signal</keyword>
<evidence type="ECO:0000313" key="4">
    <source>
        <dbReference type="Proteomes" id="UP000254575"/>
    </source>
</evidence>
<dbReference type="EMBL" id="UHIA01000004">
    <property type="protein sequence ID" value="SUO96470.1"/>
    <property type="molecule type" value="Genomic_DNA"/>
</dbReference>
<reference evidence="3 4" key="1">
    <citation type="submission" date="2018-06" db="EMBL/GenBank/DDBJ databases">
        <authorList>
            <consortium name="Pathogen Informatics"/>
            <person name="Doyle S."/>
        </authorList>
    </citation>
    <scope>NUCLEOTIDE SEQUENCE [LARGE SCALE GENOMIC DNA]</scope>
    <source>
        <strain evidence="3 4">NCTC10717</strain>
    </source>
</reference>
<evidence type="ECO:0000313" key="3">
    <source>
        <dbReference type="EMBL" id="SUO96470.1"/>
    </source>
</evidence>
<dbReference type="AlphaFoldDB" id="A0A380MV49"/>